<protein>
    <submittedName>
        <fullName evidence="1">Uncharacterized protein</fullName>
    </submittedName>
</protein>
<dbReference type="PATRIC" id="fig|1423767.3.peg.1440"/>
<dbReference type="AlphaFoldDB" id="A0A0R1VBW8"/>
<gene>
    <name evidence="1" type="ORF">FC59_GL001387</name>
</gene>
<dbReference type="EMBL" id="AZFU01000034">
    <property type="protein sequence ID" value="KRM03002.1"/>
    <property type="molecule type" value="Genomic_DNA"/>
</dbReference>
<evidence type="ECO:0000313" key="1">
    <source>
        <dbReference type="EMBL" id="KRM03002.1"/>
    </source>
</evidence>
<dbReference type="Proteomes" id="UP000051307">
    <property type="component" value="Unassembled WGS sequence"/>
</dbReference>
<comment type="caution">
    <text evidence="1">The sequence shown here is derived from an EMBL/GenBank/DDBJ whole genome shotgun (WGS) entry which is preliminary data.</text>
</comment>
<dbReference type="RefSeq" id="WP_236692617.1">
    <property type="nucleotide sequence ID" value="NZ_AZFU01000034.1"/>
</dbReference>
<sequence>MDITGVSLLLLPKGHNKEREIKRIDALINTINQCGTSYIFNDVQSNAVGFAENNYLYPATRKSLEEIYSRSQKEQNREYCRNIKNYLKVYPEPYPDFDNLVNFFNDNERNVDTDSNIFN</sequence>
<name>A0A0R1VBW8_9LACO</name>
<accession>A0A0R1VBW8</accession>
<proteinExistence type="predicted"/>
<evidence type="ECO:0000313" key="2">
    <source>
        <dbReference type="Proteomes" id="UP000051307"/>
    </source>
</evidence>
<organism evidence="1 2">
    <name type="scientific">Lactobacillus kitasatonis DSM 16761 = JCM 1039</name>
    <dbReference type="NCBI Taxonomy" id="1423767"/>
    <lineage>
        <taxon>Bacteria</taxon>
        <taxon>Bacillati</taxon>
        <taxon>Bacillota</taxon>
        <taxon>Bacilli</taxon>
        <taxon>Lactobacillales</taxon>
        <taxon>Lactobacillaceae</taxon>
        <taxon>Lactobacillus</taxon>
    </lineage>
</organism>
<dbReference type="eggNOG" id="ENOG5030A4Y">
    <property type="taxonomic scope" value="Bacteria"/>
</dbReference>
<reference evidence="1 2" key="1">
    <citation type="journal article" date="2015" name="Genome Announc.">
        <title>Expanding the biotechnology potential of lactobacilli through comparative genomics of 213 strains and associated genera.</title>
        <authorList>
            <person name="Sun Z."/>
            <person name="Harris H.M."/>
            <person name="McCann A."/>
            <person name="Guo C."/>
            <person name="Argimon S."/>
            <person name="Zhang W."/>
            <person name="Yang X."/>
            <person name="Jeffery I.B."/>
            <person name="Cooney J.C."/>
            <person name="Kagawa T.F."/>
            <person name="Liu W."/>
            <person name="Song Y."/>
            <person name="Salvetti E."/>
            <person name="Wrobel A."/>
            <person name="Rasinkangas P."/>
            <person name="Parkhill J."/>
            <person name="Rea M.C."/>
            <person name="O'Sullivan O."/>
            <person name="Ritari J."/>
            <person name="Douillard F.P."/>
            <person name="Paul Ross R."/>
            <person name="Yang R."/>
            <person name="Briner A.E."/>
            <person name="Felis G.E."/>
            <person name="de Vos W.M."/>
            <person name="Barrangou R."/>
            <person name="Klaenhammer T.R."/>
            <person name="Caufield P.W."/>
            <person name="Cui Y."/>
            <person name="Zhang H."/>
            <person name="O'Toole P.W."/>
        </authorList>
    </citation>
    <scope>NUCLEOTIDE SEQUENCE [LARGE SCALE GENOMIC DNA]</scope>
    <source>
        <strain evidence="1 2">DSM 16761</strain>
    </source>
</reference>